<dbReference type="InterPro" id="IPR023485">
    <property type="entry name" value="Ptyr_pPase"/>
</dbReference>
<dbReference type="CDD" id="cd16345">
    <property type="entry name" value="LMWP_ArsC"/>
    <property type="match status" value="1"/>
</dbReference>
<evidence type="ECO:0000313" key="4">
    <source>
        <dbReference type="Proteomes" id="UP000178744"/>
    </source>
</evidence>
<dbReference type="AlphaFoldDB" id="A0A1G1Z6M3"/>
<dbReference type="EMBL" id="MHIY01000004">
    <property type="protein sequence ID" value="OGY60268.1"/>
    <property type="molecule type" value="Genomic_DNA"/>
</dbReference>
<dbReference type="GO" id="GO:0046685">
    <property type="term" value="P:response to arsenic-containing substance"/>
    <property type="evidence" value="ECO:0007669"/>
    <property type="project" value="UniProtKB-KW"/>
</dbReference>
<accession>A0A1G1Z6M3</accession>
<feature type="domain" description="Phosphotyrosine protein phosphatase I" evidence="2">
    <location>
        <begin position="3"/>
        <end position="128"/>
    </location>
</feature>
<organism evidence="3 4">
    <name type="scientific">Candidatus Colwellbacteria bacterium RIFCSPLOWO2_01_FULL_48_10</name>
    <dbReference type="NCBI Taxonomy" id="1797690"/>
    <lineage>
        <taxon>Bacteria</taxon>
        <taxon>Candidatus Colwelliibacteriota</taxon>
    </lineage>
</organism>
<dbReference type="InterPro" id="IPR036196">
    <property type="entry name" value="Ptyr_pPase_sf"/>
</dbReference>
<evidence type="ECO:0000259" key="2">
    <source>
        <dbReference type="SMART" id="SM00226"/>
    </source>
</evidence>
<dbReference type="Gene3D" id="3.40.50.2300">
    <property type="match status" value="1"/>
</dbReference>
<comment type="caution">
    <text evidence="3">The sequence shown here is derived from an EMBL/GenBank/DDBJ whole genome shotgun (WGS) entry which is preliminary data.</text>
</comment>
<dbReference type="PANTHER" id="PTHR43428">
    <property type="entry name" value="ARSENATE REDUCTASE"/>
    <property type="match status" value="1"/>
</dbReference>
<keyword evidence="1" id="KW-0059">Arsenical resistance</keyword>
<dbReference type="SMART" id="SM00226">
    <property type="entry name" value="LMWPc"/>
    <property type="match status" value="1"/>
</dbReference>
<reference evidence="3 4" key="1">
    <citation type="journal article" date="2016" name="Nat. Commun.">
        <title>Thousands of microbial genomes shed light on interconnected biogeochemical processes in an aquifer system.</title>
        <authorList>
            <person name="Anantharaman K."/>
            <person name="Brown C.T."/>
            <person name="Hug L.A."/>
            <person name="Sharon I."/>
            <person name="Castelle C.J."/>
            <person name="Probst A.J."/>
            <person name="Thomas B.C."/>
            <person name="Singh A."/>
            <person name="Wilkins M.J."/>
            <person name="Karaoz U."/>
            <person name="Brodie E.L."/>
            <person name="Williams K.H."/>
            <person name="Hubbard S.S."/>
            <person name="Banfield J.F."/>
        </authorList>
    </citation>
    <scope>NUCLEOTIDE SEQUENCE [LARGE SCALE GENOMIC DNA]</scope>
</reference>
<evidence type="ECO:0000313" key="3">
    <source>
        <dbReference type="EMBL" id="OGY60268.1"/>
    </source>
</evidence>
<dbReference type="Proteomes" id="UP000178744">
    <property type="component" value="Unassembled WGS sequence"/>
</dbReference>
<gene>
    <name evidence="3" type="ORF">A3B23_02700</name>
</gene>
<protein>
    <recommendedName>
        <fullName evidence="2">Phosphotyrosine protein phosphatase I domain-containing protein</fullName>
    </recommendedName>
</protein>
<dbReference type="Pfam" id="PF01451">
    <property type="entry name" value="LMWPc"/>
    <property type="match status" value="1"/>
</dbReference>
<dbReference type="SUPFAM" id="SSF52788">
    <property type="entry name" value="Phosphotyrosine protein phosphatases I"/>
    <property type="match status" value="1"/>
</dbReference>
<name>A0A1G1Z6M3_9BACT</name>
<sequence length="135" mass="15277">MKSKILFVCVENSCRSQMAEGFARKHGKDVLEAWSAGSKPSGKVNETAIVVMKENEIDLTLHRSKGSDDLPKVKWDYVVTMGCGDACPFVPSEAKEDWALPDPKKLPLDEFRKVRDEIESRVKDLIQRARKRSKI</sequence>
<evidence type="ECO:0000256" key="1">
    <source>
        <dbReference type="ARBA" id="ARBA00022849"/>
    </source>
</evidence>
<dbReference type="PANTHER" id="PTHR43428:SF1">
    <property type="entry name" value="ARSENATE REDUCTASE"/>
    <property type="match status" value="1"/>
</dbReference>
<dbReference type="STRING" id="1797690.A3B23_02700"/>
<proteinExistence type="predicted"/>